<proteinExistence type="predicted"/>
<sequence>MTLRSVSSCRSSPEAPGSDMPWEQLYCILRPRVAHWVHSSSLSSWSRQRDEIVTDIVQETMMRLLNYARRAERGEVAPIDSLEHLGLIVAYNCFRDLWRRDHCLIYIIQRDYAAQRASSLPSGPDQFEAVLDHVFEEWLFSFLAHEIVNFPEKQRTALLMDLANRMHFGPQPTALQRAFLEVGIDLRQYQRELPADPAERGRHASLLSLAYKRLARIVQGQLRAQAA</sequence>
<dbReference type="OrthoDB" id="151614at2"/>
<organism evidence="1 2">
    <name type="scientific">Thermogemmatispora tikiterensis</name>
    <dbReference type="NCBI Taxonomy" id="1825093"/>
    <lineage>
        <taxon>Bacteria</taxon>
        <taxon>Bacillati</taxon>
        <taxon>Chloroflexota</taxon>
        <taxon>Ktedonobacteria</taxon>
        <taxon>Thermogemmatisporales</taxon>
        <taxon>Thermogemmatisporaceae</taxon>
        <taxon>Thermogemmatispora</taxon>
    </lineage>
</organism>
<accession>A0A328VJC2</accession>
<dbReference type="RefSeq" id="WP_112431015.1">
    <property type="nucleotide sequence ID" value="NZ_MCIF01000002.1"/>
</dbReference>
<name>A0A328VJC2_9CHLR</name>
<reference evidence="1 2" key="1">
    <citation type="submission" date="2016-08" db="EMBL/GenBank/DDBJ databases">
        <title>Analysis of Carbohydrate Active Enzymes in Thermogemmatispora T81 Reveals Carbohydrate Degradation Ability.</title>
        <authorList>
            <person name="Tomazini A."/>
            <person name="Lal S."/>
            <person name="Stott M."/>
            <person name="Henrissat B."/>
            <person name="Polikarpov I."/>
            <person name="Sparling R."/>
            <person name="Levin D.B."/>
        </authorList>
    </citation>
    <scope>NUCLEOTIDE SEQUENCE [LARGE SCALE GENOMIC DNA]</scope>
    <source>
        <strain evidence="1 2">T81</strain>
    </source>
</reference>
<gene>
    <name evidence="1" type="ORF">A4R35_15745</name>
</gene>
<dbReference type="Proteomes" id="UP000248706">
    <property type="component" value="Unassembled WGS sequence"/>
</dbReference>
<evidence type="ECO:0000313" key="1">
    <source>
        <dbReference type="EMBL" id="RAQ96991.1"/>
    </source>
</evidence>
<evidence type="ECO:0000313" key="2">
    <source>
        <dbReference type="Proteomes" id="UP000248706"/>
    </source>
</evidence>
<dbReference type="AlphaFoldDB" id="A0A328VJC2"/>
<comment type="caution">
    <text evidence="1">The sequence shown here is derived from an EMBL/GenBank/DDBJ whole genome shotgun (WGS) entry which is preliminary data.</text>
</comment>
<keyword evidence="2" id="KW-1185">Reference proteome</keyword>
<protein>
    <submittedName>
        <fullName evidence="1">Uncharacterized protein</fullName>
    </submittedName>
</protein>
<dbReference type="EMBL" id="MCIF01000002">
    <property type="protein sequence ID" value="RAQ96991.1"/>
    <property type="molecule type" value="Genomic_DNA"/>
</dbReference>